<accession>A0ABW3UF10</accession>
<reference evidence="18" key="1">
    <citation type="journal article" date="2019" name="Int. J. Syst. Evol. Microbiol.">
        <title>The Global Catalogue of Microorganisms (GCM) 10K type strain sequencing project: providing services to taxonomists for standard genome sequencing and annotation.</title>
        <authorList>
            <consortium name="The Broad Institute Genomics Platform"/>
            <consortium name="The Broad Institute Genome Sequencing Center for Infectious Disease"/>
            <person name="Wu L."/>
            <person name="Ma J."/>
        </authorList>
    </citation>
    <scope>NUCLEOTIDE SEQUENCE [LARGE SCALE GENOMIC DNA]</scope>
    <source>
        <strain evidence="18">CCUG 54356</strain>
    </source>
</reference>
<feature type="domain" description="TonB-dependent receptor-like beta-barrel" evidence="15">
    <location>
        <begin position="290"/>
        <end position="637"/>
    </location>
</feature>
<dbReference type="Gene3D" id="2.40.170.20">
    <property type="entry name" value="TonB-dependent receptor, beta-barrel domain"/>
    <property type="match status" value="1"/>
</dbReference>
<name>A0ABW3UF10_9GAMM</name>
<evidence type="ECO:0000256" key="6">
    <source>
        <dbReference type="ARBA" id="ARBA00023065"/>
    </source>
</evidence>
<dbReference type="InterPro" id="IPR010917">
    <property type="entry name" value="TonB_rcpt_CS"/>
</dbReference>
<proteinExistence type="inferred from homology"/>
<comment type="subcellular location">
    <subcellularLocation>
        <location evidence="1 10">Cell outer membrane</location>
        <topology evidence="1 10">Multi-pass membrane protein</topology>
    </subcellularLocation>
</comment>
<keyword evidence="8 10" id="KW-0472">Membrane</keyword>
<dbReference type="PANTHER" id="PTHR30069">
    <property type="entry name" value="TONB-DEPENDENT OUTER MEMBRANE RECEPTOR"/>
    <property type="match status" value="1"/>
</dbReference>
<evidence type="ECO:0000313" key="17">
    <source>
        <dbReference type="EMBL" id="MFD1218059.1"/>
    </source>
</evidence>
<evidence type="ECO:0000256" key="12">
    <source>
        <dbReference type="PROSITE-ProRule" id="PRU10144"/>
    </source>
</evidence>
<keyword evidence="3 10" id="KW-1134">Transmembrane beta strand</keyword>
<dbReference type="InterPro" id="IPR039426">
    <property type="entry name" value="TonB-dep_rcpt-like"/>
</dbReference>
<dbReference type="PANTHER" id="PTHR30069:SF53">
    <property type="entry name" value="COLICIN I RECEPTOR-RELATED"/>
    <property type="match status" value="1"/>
</dbReference>
<dbReference type="Pfam" id="PF07715">
    <property type="entry name" value="Plug"/>
    <property type="match status" value="1"/>
</dbReference>
<evidence type="ECO:0000313" key="18">
    <source>
        <dbReference type="Proteomes" id="UP001597264"/>
    </source>
</evidence>
<feature type="domain" description="TonB-dependent receptor plug" evidence="16">
    <location>
        <begin position="56"/>
        <end position="168"/>
    </location>
</feature>
<keyword evidence="18" id="KW-1185">Reference proteome</keyword>
<evidence type="ECO:0000256" key="14">
    <source>
        <dbReference type="SAM" id="SignalP"/>
    </source>
</evidence>
<dbReference type="InterPro" id="IPR010916">
    <property type="entry name" value="TonB_box_CS"/>
</dbReference>
<keyword evidence="5 14" id="KW-0732">Signal</keyword>
<sequence>MSSAHLGSTLIPFSRLLLSSAILVSATPALAQEASSDTESVETVVVTASGREQAVIDAPASVSVIDREQLLQRAYRDVTDALSDLPGVIITGGEAGGDNADISLRGMGASYTLILVDGKRLSGRASRPNSDGPGEEQNWLPPVEAIERIELVRGPMSTLYGSDAIGGVINIITRKVPAQWSGSVQVDAILQESSESGDVNQGNFHLSGPLVEDTLSLQLYGRKYRRDEDQILNGYSQRDVESVTGRLAFTPNSRHQVLLETGLTEQRQIALMGKSAPTEGCRGGCSDSENEYNRDYLSLTHRGELASGTVNSFVQREVTENISRQMEIANTVAKSSYVTDLGAHTVSIGVDYQAEELDDQTSNQVSDRTTIEGERWAVFLEDEWSLLDGFALTAGARLDDDENYGSKISPRLYGVWKLDGHWTLKGGVSTGYRAPSLREITPDWGQVSRGGNIYGNPDLEPEVSVNQELALHYQGEGGFHSGLTLFNNDFEDKITRVVCPLERCDAGPNQFGSDPTYRVNVDKAVTRGVEVSATVPVSETFRLDASYTFTDSEQKTGEYKGEPLNQLPKHLASVSADWQATDNTNSWLRVTYRGEESQPTTGPSQGALIAPSYTFVDVGMNYALSTSTKLKAGIYNLADESVTYDEYGFVADGRRYWLGLSYRF</sequence>
<dbReference type="RefSeq" id="WP_230439119.1">
    <property type="nucleotide sequence ID" value="NZ_CP087715.1"/>
</dbReference>
<evidence type="ECO:0000256" key="11">
    <source>
        <dbReference type="PROSITE-ProRule" id="PRU10143"/>
    </source>
</evidence>
<feature type="short sequence motif" description="TonB C-terminal box" evidence="12">
    <location>
        <begin position="647"/>
        <end position="664"/>
    </location>
</feature>
<dbReference type="PROSITE" id="PS52016">
    <property type="entry name" value="TONB_DEPENDENT_REC_3"/>
    <property type="match status" value="1"/>
</dbReference>
<evidence type="ECO:0000256" key="13">
    <source>
        <dbReference type="RuleBase" id="RU003357"/>
    </source>
</evidence>
<dbReference type="SUPFAM" id="SSF56935">
    <property type="entry name" value="Porins"/>
    <property type="match status" value="1"/>
</dbReference>
<protein>
    <submittedName>
        <fullName evidence="17">Ligand-gated channel protein</fullName>
    </submittedName>
</protein>
<evidence type="ECO:0000256" key="1">
    <source>
        <dbReference type="ARBA" id="ARBA00004571"/>
    </source>
</evidence>
<keyword evidence="6" id="KW-0406">Ion transport</keyword>
<gene>
    <name evidence="17" type="ORF">ACFQ2X_15745</name>
</gene>
<evidence type="ECO:0000256" key="3">
    <source>
        <dbReference type="ARBA" id="ARBA00022452"/>
    </source>
</evidence>
<comment type="similarity">
    <text evidence="10 13">Belongs to the TonB-dependent receptor family.</text>
</comment>
<keyword evidence="4 10" id="KW-0812">Transmembrane</keyword>
<evidence type="ECO:0000259" key="16">
    <source>
        <dbReference type="Pfam" id="PF07715"/>
    </source>
</evidence>
<dbReference type="Proteomes" id="UP001597264">
    <property type="component" value="Unassembled WGS sequence"/>
</dbReference>
<dbReference type="PROSITE" id="PS01156">
    <property type="entry name" value="TONB_DEPENDENT_REC_2"/>
    <property type="match status" value="1"/>
</dbReference>
<keyword evidence="2 10" id="KW-0813">Transport</keyword>
<keyword evidence="7 11" id="KW-0798">TonB box</keyword>
<dbReference type="InterPro" id="IPR036942">
    <property type="entry name" value="Beta-barrel_TonB_sf"/>
</dbReference>
<dbReference type="EMBL" id="JBHTLR010000023">
    <property type="protein sequence ID" value="MFD1218059.1"/>
    <property type="molecule type" value="Genomic_DNA"/>
</dbReference>
<dbReference type="CDD" id="cd01347">
    <property type="entry name" value="ligand_gated_channel"/>
    <property type="match status" value="1"/>
</dbReference>
<feature type="signal peptide" evidence="14">
    <location>
        <begin position="1"/>
        <end position="31"/>
    </location>
</feature>
<organism evidence="17 18">
    <name type="scientific">Microbulbifer celer</name>
    <dbReference type="NCBI Taxonomy" id="435905"/>
    <lineage>
        <taxon>Bacteria</taxon>
        <taxon>Pseudomonadati</taxon>
        <taxon>Pseudomonadota</taxon>
        <taxon>Gammaproteobacteria</taxon>
        <taxon>Cellvibrionales</taxon>
        <taxon>Microbulbiferaceae</taxon>
        <taxon>Microbulbifer</taxon>
    </lineage>
</organism>
<dbReference type="PROSITE" id="PS00430">
    <property type="entry name" value="TONB_DEPENDENT_REC_1"/>
    <property type="match status" value="1"/>
</dbReference>
<keyword evidence="9 10" id="KW-0998">Cell outer membrane</keyword>
<evidence type="ECO:0000256" key="2">
    <source>
        <dbReference type="ARBA" id="ARBA00022448"/>
    </source>
</evidence>
<evidence type="ECO:0000256" key="5">
    <source>
        <dbReference type="ARBA" id="ARBA00022729"/>
    </source>
</evidence>
<evidence type="ECO:0000256" key="7">
    <source>
        <dbReference type="ARBA" id="ARBA00023077"/>
    </source>
</evidence>
<dbReference type="InterPro" id="IPR037066">
    <property type="entry name" value="Plug_dom_sf"/>
</dbReference>
<evidence type="ECO:0000259" key="15">
    <source>
        <dbReference type="Pfam" id="PF00593"/>
    </source>
</evidence>
<comment type="caution">
    <text evidence="17">The sequence shown here is derived from an EMBL/GenBank/DDBJ whole genome shotgun (WGS) entry which is preliminary data.</text>
</comment>
<dbReference type="InterPro" id="IPR000531">
    <property type="entry name" value="Beta-barrel_TonB"/>
</dbReference>
<dbReference type="Pfam" id="PF00593">
    <property type="entry name" value="TonB_dep_Rec_b-barrel"/>
    <property type="match status" value="1"/>
</dbReference>
<feature type="short sequence motif" description="TonB box" evidence="11">
    <location>
        <begin position="43"/>
        <end position="49"/>
    </location>
</feature>
<dbReference type="NCBIfam" id="NF010010">
    <property type="entry name" value="PRK13483.1"/>
    <property type="match status" value="1"/>
</dbReference>
<feature type="chain" id="PRO_5047187121" evidence="14">
    <location>
        <begin position="32"/>
        <end position="664"/>
    </location>
</feature>
<dbReference type="Gene3D" id="2.170.130.10">
    <property type="entry name" value="TonB-dependent receptor, plug domain"/>
    <property type="match status" value="1"/>
</dbReference>
<dbReference type="InterPro" id="IPR012910">
    <property type="entry name" value="Plug_dom"/>
</dbReference>
<evidence type="ECO:0000256" key="9">
    <source>
        <dbReference type="ARBA" id="ARBA00023237"/>
    </source>
</evidence>
<evidence type="ECO:0000256" key="8">
    <source>
        <dbReference type="ARBA" id="ARBA00023136"/>
    </source>
</evidence>
<evidence type="ECO:0000256" key="4">
    <source>
        <dbReference type="ARBA" id="ARBA00022692"/>
    </source>
</evidence>
<evidence type="ECO:0000256" key="10">
    <source>
        <dbReference type="PROSITE-ProRule" id="PRU01360"/>
    </source>
</evidence>